<evidence type="ECO:0000313" key="6">
    <source>
        <dbReference type="EMBL" id="KAK6173291.1"/>
    </source>
</evidence>
<reference evidence="6 7" key="1">
    <citation type="submission" date="2024-01" db="EMBL/GenBank/DDBJ databases">
        <title>The genome of the rayed Mediterranean limpet Patella caerulea (Linnaeus, 1758).</title>
        <authorList>
            <person name="Anh-Thu Weber A."/>
            <person name="Halstead-Nussloch G."/>
        </authorList>
    </citation>
    <scope>NUCLEOTIDE SEQUENCE [LARGE SCALE GENOMIC DNA]</scope>
    <source>
        <strain evidence="6">AATW-2023a</strain>
        <tissue evidence="6">Whole specimen</tissue>
    </source>
</reference>
<dbReference type="SMART" id="SM00185">
    <property type="entry name" value="ARM"/>
    <property type="match status" value="9"/>
</dbReference>
<dbReference type="Pfam" id="PF25598">
    <property type="entry name" value="ARM_PUB"/>
    <property type="match status" value="1"/>
</dbReference>
<feature type="compositionally biased region" description="Basic and acidic residues" evidence="3">
    <location>
        <begin position="662"/>
        <end position="673"/>
    </location>
</feature>
<evidence type="ECO:0000259" key="5">
    <source>
        <dbReference type="Pfam" id="PF25598"/>
    </source>
</evidence>
<dbReference type="Pfam" id="PF14381">
    <property type="entry name" value="EDR1_CTR1_ARMC3_pept"/>
    <property type="match status" value="1"/>
</dbReference>
<proteinExistence type="predicted"/>
<dbReference type="AlphaFoldDB" id="A0AAN8PK41"/>
<dbReference type="InterPro" id="IPR058678">
    <property type="entry name" value="ARM_PUB"/>
</dbReference>
<dbReference type="Pfam" id="PF00514">
    <property type="entry name" value="Arm"/>
    <property type="match status" value="2"/>
</dbReference>
<keyword evidence="7" id="KW-1185">Reference proteome</keyword>
<feature type="compositionally biased region" description="Basic and acidic residues" evidence="3">
    <location>
        <begin position="685"/>
        <end position="707"/>
    </location>
</feature>
<evidence type="ECO:0000313" key="7">
    <source>
        <dbReference type="Proteomes" id="UP001347796"/>
    </source>
</evidence>
<feature type="compositionally biased region" description="Basic and acidic residues" evidence="3">
    <location>
        <begin position="309"/>
        <end position="328"/>
    </location>
</feature>
<feature type="repeat" description="ARM" evidence="2">
    <location>
        <begin position="403"/>
        <end position="431"/>
    </location>
</feature>
<name>A0AAN8PK41_PATCE</name>
<evidence type="ECO:0000259" key="4">
    <source>
        <dbReference type="Pfam" id="PF14381"/>
    </source>
</evidence>
<gene>
    <name evidence="6" type="ORF">SNE40_016768</name>
</gene>
<dbReference type="InterPro" id="IPR055164">
    <property type="entry name" value="EDR1/CTR1/ARMC3-like_pept-like"/>
</dbReference>
<dbReference type="InterPro" id="IPR052441">
    <property type="entry name" value="Armadillo-Ser/Thr_Kinase"/>
</dbReference>
<organism evidence="6 7">
    <name type="scientific">Patella caerulea</name>
    <name type="common">Rayed Mediterranean limpet</name>
    <dbReference type="NCBI Taxonomy" id="87958"/>
    <lineage>
        <taxon>Eukaryota</taxon>
        <taxon>Metazoa</taxon>
        <taxon>Spiralia</taxon>
        <taxon>Lophotrochozoa</taxon>
        <taxon>Mollusca</taxon>
        <taxon>Gastropoda</taxon>
        <taxon>Patellogastropoda</taxon>
        <taxon>Patelloidea</taxon>
        <taxon>Patellidae</taxon>
        <taxon>Patella</taxon>
    </lineage>
</organism>
<dbReference type="Proteomes" id="UP001347796">
    <property type="component" value="Unassembled WGS sequence"/>
</dbReference>
<evidence type="ECO:0000256" key="2">
    <source>
        <dbReference type="PROSITE-ProRule" id="PRU00259"/>
    </source>
</evidence>
<keyword evidence="1" id="KW-0677">Repeat</keyword>
<dbReference type="PANTHER" id="PTHR46618">
    <property type="entry name" value="ARMADILLO REPEAT-CONTAINING PROTEIN 3"/>
    <property type="match status" value="1"/>
</dbReference>
<dbReference type="SUPFAM" id="SSF48371">
    <property type="entry name" value="ARM repeat"/>
    <property type="match status" value="2"/>
</dbReference>
<feature type="region of interest" description="Disordered" evidence="3">
    <location>
        <begin position="288"/>
        <end position="334"/>
    </location>
</feature>
<dbReference type="PROSITE" id="PS50176">
    <property type="entry name" value="ARM_REPEAT"/>
    <property type="match status" value="3"/>
</dbReference>
<feature type="region of interest" description="Disordered" evidence="3">
    <location>
        <begin position="649"/>
        <end position="710"/>
    </location>
</feature>
<evidence type="ECO:0000256" key="1">
    <source>
        <dbReference type="ARBA" id="ARBA00022737"/>
    </source>
</evidence>
<accession>A0AAN8PK41</accession>
<comment type="caution">
    <text evidence="6">The sequence shown here is derived from an EMBL/GenBank/DDBJ whole genome shotgun (WGS) entry which is preliminary data.</text>
</comment>
<feature type="compositionally biased region" description="Basic and acidic residues" evidence="3">
    <location>
        <begin position="292"/>
        <end position="301"/>
    </location>
</feature>
<feature type="repeat" description="ARM" evidence="2">
    <location>
        <begin position="151"/>
        <end position="193"/>
    </location>
</feature>
<dbReference type="InterPro" id="IPR011989">
    <property type="entry name" value="ARM-like"/>
</dbReference>
<dbReference type="Gene3D" id="1.25.10.10">
    <property type="entry name" value="Leucine-rich Repeat Variant"/>
    <property type="match status" value="3"/>
</dbReference>
<dbReference type="EMBL" id="JAZGQO010000011">
    <property type="protein sequence ID" value="KAK6173291.1"/>
    <property type="molecule type" value="Genomic_DNA"/>
</dbReference>
<sequence>MGKKVKKDEKAPPEDVFDTILVESRQAATVVLMLSSPEEDVQSKACEAIYKFVDKCDENKRTLMDLGAIEPLLKLMGSEDRIARRNACMALSTMCANPDVRKYLRKREESIPKFVALLVPEEDTVVHEFAALGLSALATEFTSKVVINESNGVEPLVRCLSSNDPDVQKNAIEALAQLMMDYQTRATIRDFDGLNSVLELLKSEFSIIQKLALLTLERAAQDVDNRANLRELEAISKLINFLAHPEWNDLHVMSVMVLSSLLEDIESLEQIKETGGLKKLVAIITDQAPPEEETKKPDKKPAGKGGKKSAKESAKKPSEESNEQKDGEGVIPTLPDVKMSAAKAIARSARNSENRKILHEQEAEKMLIVLLSHENVDVQSSAAQALAIMCENLSSRDSVREMEGMAPLIKLLNSENGDVKEAATLALANLTTANPPNCKDVVNLNGLEPLMHMLSDQREEAVSNAACVLTNIAQDDTLRAEALSKGAVTALVEPLKSSNTIVQSKAALASAAYLCDVESRTEFREAGGLEPLIEFLDSGNDDVRRSAAWAITVCGIDEAAAVEICKLGGLSVLQQIQLSGTKRTPFTDAAFERLLDSNLSAKYALTGYIGYNNLIEDGFYDAGQMKKGSQFLSLEEFCNQELNDKRPVILINPKPEVTSAESKTEDVGLKPESSKTSLSGKSSRTGRESKSKTKAQKEKEEKQKEELQAQLQKEADAIAAAENLPFVTPSDPVLLAYIDEVMEKIQPLPSSREQVIALSEFVSDKLGGSIDRGQVSSFSWELPVSQVRYELKSNVIPIGRLKVGIHIHRALLFKALADRIALSCTLVRGQYNRAWNEVMLYDIDDNPTSPKFPPKEYIVDLIHQPGTLLPVDTPNAVSYQKI</sequence>
<feature type="domain" description="U-box" evidence="5">
    <location>
        <begin position="343"/>
        <end position="526"/>
    </location>
</feature>
<feature type="domain" description="EDR1/CTR1/ARMC3-like peptidase-like" evidence="4">
    <location>
        <begin position="728"/>
        <end position="868"/>
    </location>
</feature>
<dbReference type="PANTHER" id="PTHR46618:SF1">
    <property type="entry name" value="ARMADILLO REPEAT-CONTAINING PROTEIN 3"/>
    <property type="match status" value="1"/>
</dbReference>
<evidence type="ECO:0008006" key="8">
    <source>
        <dbReference type="Google" id="ProtNLM"/>
    </source>
</evidence>
<feature type="compositionally biased region" description="Low complexity" evidence="3">
    <location>
        <begin position="674"/>
        <end position="683"/>
    </location>
</feature>
<protein>
    <recommendedName>
        <fullName evidence="8">Armadillo repeat-containing protein 3</fullName>
    </recommendedName>
</protein>
<feature type="repeat" description="ARM" evidence="2">
    <location>
        <begin position="445"/>
        <end position="487"/>
    </location>
</feature>
<dbReference type="InterPro" id="IPR000225">
    <property type="entry name" value="Armadillo"/>
</dbReference>
<dbReference type="InterPro" id="IPR016024">
    <property type="entry name" value="ARM-type_fold"/>
</dbReference>
<evidence type="ECO:0000256" key="3">
    <source>
        <dbReference type="SAM" id="MobiDB-lite"/>
    </source>
</evidence>